<dbReference type="STRING" id="481448.Minf_0309"/>
<evidence type="ECO:0000313" key="5">
    <source>
        <dbReference type="EMBL" id="ACD82369.1"/>
    </source>
</evidence>
<dbReference type="PANTHER" id="PTHR43179:SF12">
    <property type="entry name" value="GALACTOFURANOSYLTRANSFERASE GLFT2"/>
    <property type="match status" value="1"/>
</dbReference>
<dbReference type="AlphaFoldDB" id="B3DY92"/>
<dbReference type="SUPFAM" id="SSF53448">
    <property type="entry name" value="Nucleotide-diphospho-sugar transferases"/>
    <property type="match status" value="1"/>
</dbReference>
<dbReference type="CAZy" id="GT2">
    <property type="family name" value="Glycosyltransferase Family 2"/>
</dbReference>
<dbReference type="eggNOG" id="COG1216">
    <property type="taxonomic scope" value="Bacteria"/>
</dbReference>
<reference evidence="5 6" key="1">
    <citation type="journal article" date="2008" name="Biol. Direct">
        <title>Complete genome sequence of the extremely acidophilic methanotroph isolate V4, Methylacidiphilum infernorum, a representative of the bacterial phylum Verrucomicrobia.</title>
        <authorList>
            <person name="Hou S."/>
            <person name="Makarova K.S."/>
            <person name="Saw J.H."/>
            <person name="Senin P."/>
            <person name="Ly B.V."/>
            <person name="Zhou Z."/>
            <person name="Ren Y."/>
            <person name="Wang J."/>
            <person name="Galperin M.Y."/>
            <person name="Omelchenko M.V."/>
            <person name="Wolf Y.I."/>
            <person name="Yutin N."/>
            <person name="Koonin E.V."/>
            <person name="Stott M.B."/>
            <person name="Mountain B.W."/>
            <person name="Crowe M.A."/>
            <person name="Smirnova A.V."/>
            <person name="Dunfield P.F."/>
            <person name="Feng L."/>
            <person name="Wang L."/>
            <person name="Alam M."/>
        </authorList>
    </citation>
    <scope>NUCLEOTIDE SEQUENCE [LARGE SCALE GENOMIC DNA]</scope>
    <source>
        <strain evidence="6">Isolate V4</strain>
    </source>
</reference>
<dbReference type="GO" id="GO:0016757">
    <property type="term" value="F:glycosyltransferase activity"/>
    <property type="evidence" value="ECO:0007669"/>
    <property type="project" value="UniProtKB-KW"/>
</dbReference>
<accession>B3DY92</accession>
<name>B3DY92_METI4</name>
<dbReference type="HOGENOM" id="CLU_023845_0_5_0"/>
<dbReference type="Gene3D" id="3.90.550.10">
    <property type="entry name" value="Spore Coat Polysaccharide Biosynthesis Protein SpsA, Chain A"/>
    <property type="match status" value="1"/>
</dbReference>
<dbReference type="KEGG" id="min:Minf_0309"/>
<sequence length="319" mass="36640">MTKKRGSFGYSVMIEQPVVEYSLDWSVIIVTFQSKNVIRKALEALFAQKGTKLEIFVVDNNSTDGTQDILEGYSREIIFISNPTNRGFSQAANMPLDRAKGRFVLFLNPDVIIKNPYFLKKIAHLFDEEQQAGAIGPALFYPDGTLQPSMSLTYPNQKWAKGSIPKFPGKIAALLGACLAVRKEILDRLRGFDEEFFLYGEDQDLCLRIRKLGFSLAYYPQIQAYHIGGHSSETLSSELLWERKLKAEYIFYHKHYTKQAIDRIAFFQLLKSHWELFLLFFGKAILSPSLVLERKSKYEAIRSQALSHFFPKQQNKTRP</sequence>
<keyword evidence="2" id="KW-0328">Glycosyltransferase</keyword>
<evidence type="ECO:0000313" key="6">
    <source>
        <dbReference type="Proteomes" id="UP000009149"/>
    </source>
</evidence>
<proteinExistence type="inferred from homology"/>
<keyword evidence="3 5" id="KW-0808">Transferase</keyword>
<dbReference type="CDD" id="cd04186">
    <property type="entry name" value="GT_2_like_c"/>
    <property type="match status" value="1"/>
</dbReference>
<protein>
    <submittedName>
        <fullName evidence="5">Predicted glycosyltransferase</fullName>
    </submittedName>
</protein>
<feature type="domain" description="Glycosyltransferase 2-like" evidence="4">
    <location>
        <begin position="26"/>
        <end position="189"/>
    </location>
</feature>
<dbReference type="PANTHER" id="PTHR43179">
    <property type="entry name" value="RHAMNOSYLTRANSFERASE WBBL"/>
    <property type="match status" value="1"/>
</dbReference>
<evidence type="ECO:0000256" key="1">
    <source>
        <dbReference type="ARBA" id="ARBA00006739"/>
    </source>
</evidence>
<dbReference type="Proteomes" id="UP000009149">
    <property type="component" value="Chromosome"/>
</dbReference>
<organism evidence="5 6">
    <name type="scientific">Methylacidiphilum infernorum (isolate V4)</name>
    <name type="common">Methylokorus infernorum (strain V4)</name>
    <dbReference type="NCBI Taxonomy" id="481448"/>
    <lineage>
        <taxon>Bacteria</taxon>
        <taxon>Pseudomonadati</taxon>
        <taxon>Verrucomicrobiota</taxon>
        <taxon>Methylacidiphilae</taxon>
        <taxon>Methylacidiphilales</taxon>
        <taxon>Methylacidiphilaceae</taxon>
        <taxon>Methylacidiphilum (ex Ratnadevi et al. 2023)</taxon>
    </lineage>
</organism>
<dbReference type="EMBL" id="CP000975">
    <property type="protein sequence ID" value="ACD82369.1"/>
    <property type="molecule type" value="Genomic_DNA"/>
</dbReference>
<evidence type="ECO:0000256" key="2">
    <source>
        <dbReference type="ARBA" id="ARBA00022676"/>
    </source>
</evidence>
<dbReference type="InterPro" id="IPR001173">
    <property type="entry name" value="Glyco_trans_2-like"/>
</dbReference>
<comment type="similarity">
    <text evidence="1">Belongs to the glycosyltransferase 2 family.</text>
</comment>
<evidence type="ECO:0000256" key="3">
    <source>
        <dbReference type="ARBA" id="ARBA00022679"/>
    </source>
</evidence>
<gene>
    <name evidence="5" type="ordered locus">Minf_0309</name>
</gene>
<dbReference type="InterPro" id="IPR029044">
    <property type="entry name" value="Nucleotide-diphossugar_trans"/>
</dbReference>
<evidence type="ECO:0000259" key="4">
    <source>
        <dbReference type="Pfam" id="PF00535"/>
    </source>
</evidence>
<dbReference type="Pfam" id="PF00535">
    <property type="entry name" value="Glycos_transf_2"/>
    <property type="match status" value="1"/>
</dbReference>